<dbReference type="InterPro" id="IPR000834">
    <property type="entry name" value="Peptidase_M14"/>
</dbReference>
<evidence type="ECO:0000256" key="3">
    <source>
        <dbReference type="PROSITE-ProRule" id="PRU01379"/>
    </source>
</evidence>
<dbReference type="PANTHER" id="PTHR11532:SF57">
    <property type="entry name" value="CARBOXYPEPTIDASE D, B"/>
    <property type="match status" value="1"/>
</dbReference>
<dbReference type="PROSITE" id="PS52035">
    <property type="entry name" value="PEPTIDASE_M14"/>
    <property type="match status" value="1"/>
</dbReference>
<dbReference type="GO" id="GO:0005615">
    <property type="term" value="C:extracellular space"/>
    <property type="evidence" value="ECO:0007669"/>
    <property type="project" value="TreeGrafter"/>
</dbReference>
<name>A0A7S0RTJ3_9CHLO</name>
<feature type="active site" description="Proton donor/acceptor" evidence="3">
    <location>
        <position position="305"/>
    </location>
</feature>
<dbReference type="GO" id="GO:0004181">
    <property type="term" value="F:metallocarboxypeptidase activity"/>
    <property type="evidence" value="ECO:0007669"/>
    <property type="project" value="InterPro"/>
</dbReference>
<dbReference type="InterPro" id="IPR008969">
    <property type="entry name" value="CarboxyPept-like_regulatory"/>
</dbReference>
<keyword evidence="2" id="KW-0325">Glycoprotein</keyword>
<reference evidence="6" key="1">
    <citation type="submission" date="2021-01" db="EMBL/GenBank/DDBJ databases">
        <authorList>
            <person name="Corre E."/>
            <person name="Pelletier E."/>
            <person name="Niang G."/>
            <person name="Scheremetjew M."/>
            <person name="Finn R."/>
            <person name="Kale V."/>
            <person name="Holt S."/>
            <person name="Cochrane G."/>
            <person name="Meng A."/>
            <person name="Brown T."/>
            <person name="Cohen L."/>
        </authorList>
    </citation>
    <scope>NUCLEOTIDE SEQUENCE</scope>
    <source>
        <strain evidence="6">SAG 11-49</strain>
    </source>
</reference>
<dbReference type="SUPFAM" id="SSF49464">
    <property type="entry name" value="Carboxypeptidase regulatory domain-like"/>
    <property type="match status" value="1"/>
</dbReference>
<dbReference type="Gene3D" id="2.60.40.1120">
    <property type="entry name" value="Carboxypeptidase-like, regulatory domain"/>
    <property type="match status" value="1"/>
</dbReference>
<dbReference type="PANTHER" id="PTHR11532">
    <property type="entry name" value="PROTEASE M14 CARBOXYPEPTIDASE"/>
    <property type="match status" value="1"/>
</dbReference>
<accession>A0A7S0RTJ3</accession>
<dbReference type="EMBL" id="HBFB01022905">
    <property type="protein sequence ID" value="CAD8686490.1"/>
    <property type="molecule type" value="Transcribed_RNA"/>
</dbReference>
<dbReference type="AlphaFoldDB" id="A0A7S0RTJ3"/>
<evidence type="ECO:0000256" key="2">
    <source>
        <dbReference type="ARBA" id="ARBA00023180"/>
    </source>
</evidence>
<evidence type="ECO:0000256" key="1">
    <source>
        <dbReference type="ARBA" id="ARBA00005988"/>
    </source>
</evidence>
<evidence type="ECO:0000313" key="6">
    <source>
        <dbReference type="EMBL" id="CAD8686490.1"/>
    </source>
</evidence>
<comment type="similarity">
    <text evidence="1 3">Belongs to the peptidase M14 family.</text>
</comment>
<dbReference type="Gene3D" id="3.40.630.10">
    <property type="entry name" value="Zn peptidases"/>
    <property type="match status" value="1"/>
</dbReference>
<evidence type="ECO:0000259" key="5">
    <source>
        <dbReference type="PROSITE" id="PS52035"/>
    </source>
</evidence>
<evidence type="ECO:0000256" key="4">
    <source>
        <dbReference type="SAM" id="MobiDB-lite"/>
    </source>
</evidence>
<feature type="domain" description="Peptidase M14" evidence="5">
    <location>
        <begin position="51"/>
        <end position="335"/>
    </location>
</feature>
<organism evidence="6">
    <name type="scientific">Chlamydomonas leiostraca</name>
    <dbReference type="NCBI Taxonomy" id="1034604"/>
    <lineage>
        <taxon>Eukaryota</taxon>
        <taxon>Viridiplantae</taxon>
        <taxon>Chlorophyta</taxon>
        <taxon>core chlorophytes</taxon>
        <taxon>Chlorophyceae</taxon>
        <taxon>CS clade</taxon>
        <taxon>Chlamydomonadales</taxon>
        <taxon>Chlamydomonadaceae</taxon>
        <taxon>Chlamydomonas</taxon>
    </lineage>
</organism>
<dbReference type="Pfam" id="PF00246">
    <property type="entry name" value="Peptidase_M14"/>
    <property type="match status" value="1"/>
</dbReference>
<gene>
    <name evidence="6" type="ORF">CLEI1391_LOCUS12931</name>
</gene>
<proteinExistence type="inferred from homology"/>
<dbReference type="GO" id="GO:0016485">
    <property type="term" value="P:protein processing"/>
    <property type="evidence" value="ECO:0007669"/>
    <property type="project" value="TreeGrafter"/>
</dbReference>
<dbReference type="InterPro" id="IPR050753">
    <property type="entry name" value="Peptidase_M14_domain"/>
</dbReference>
<protein>
    <recommendedName>
        <fullName evidence="5">Peptidase M14 domain-containing protein</fullName>
    </recommendedName>
</protein>
<dbReference type="GO" id="GO:0006518">
    <property type="term" value="P:peptide metabolic process"/>
    <property type="evidence" value="ECO:0007669"/>
    <property type="project" value="TreeGrafter"/>
</dbReference>
<sequence length="534" mass="57325">MMALIRAGLVGWSGALLITVLLLAATSSTTTTAGVRRMLQPTDIQKALLAKYLSNQELESHLKDYVKRCSKISRLVKFGKSGQGADLVALHVSSQPDKQSAVPKPQFKYVGNIHGDEPSGRQLLLVLAERLCAGYPSEPSIKKLVDSVELYLIPTLNPDGYAAHRRENAAGTDLNRNFPDPVKLRGKDLTQPVGPEQPETRAIMAFTLEHRFVASLALHEGALVANYPYDGYPDGDLSVKGSKHASPDDAAFMHLARLYAKLHTTMSRSAEFKEGITNGAQWYPLYGGMQDWNYLAAGCMEVTLELNDNKWPAPPRLSEMWVENQAALLQWPLATLAGVHGVVKGEGPEGKPLPLAATVLVDGIAHNTSTGPQYGDYYRILAPGDYTLRVLAHGYKEATAKVSVPADGSGVTKDFLLAPLVPFPVKAKADQGSKVTVEVVRPGVSKHPGGDEPQEEWVLVHGGPTHGTHSSGGSSGSGTSGFVKILAIIAVQVLAVGAFMAWRRLSSQWGYSGLPVSTIHGSPARQGKSAWPPV</sequence>
<dbReference type="SUPFAM" id="SSF53187">
    <property type="entry name" value="Zn-dependent exopeptidases"/>
    <property type="match status" value="1"/>
</dbReference>
<dbReference type="GO" id="GO:0008270">
    <property type="term" value="F:zinc ion binding"/>
    <property type="evidence" value="ECO:0007669"/>
    <property type="project" value="InterPro"/>
</dbReference>
<feature type="region of interest" description="Disordered" evidence="4">
    <location>
        <begin position="167"/>
        <end position="195"/>
    </location>
</feature>
<dbReference type="PRINTS" id="PR00765">
    <property type="entry name" value="CRBOXYPTASEA"/>
</dbReference>
<dbReference type="CDD" id="cd11308">
    <property type="entry name" value="Peptidase_M14NE-CP-C_like"/>
    <property type="match status" value="1"/>
</dbReference>
<dbReference type="SMART" id="SM00631">
    <property type="entry name" value="Zn_pept"/>
    <property type="match status" value="1"/>
</dbReference>